<organism evidence="1 2">
    <name type="scientific">Dorcoceras hygrometricum</name>
    <dbReference type="NCBI Taxonomy" id="472368"/>
    <lineage>
        <taxon>Eukaryota</taxon>
        <taxon>Viridiplantae</taxon>
        <taxon>Streptophyta</taxon>
        <taxon>Embryophyta</taxon>
        <taxon>Tracheophyta</taxon>
        <taxon>Spermatophyta</taxon>
        <taxon>Magnoliopsida</taxon>
        <taxon>eudicotyledons</taxon>
        <taxon>Gunneridae</taxon>
        <taxon>Pentapetalae</taxon>
        <taxon>asterids</taxon>
        <taxon>lamiids</taxon>
        <taxon>Lamiales</taxon>
        <taxon>Gesneriaceae</taxon>
        <taxon>Didymocarpoideae</taxon>
        <taxon>Trichosporeae</taxon>
        <taxon>Loxocarpinae</taxon>
        <taxon>Dorcoceras</taxon>
    </lineage>
</organism>
<accession>A0A2Z6ZXC7</accession>
<protein>
    <submittedName>
        <fullName evidence="1">Uncharacterized protein</fullName>
    </submittedName>
</protein>
<proteinExistence type="predicted"/>
<evidence type="ECO:0000313" key="1">
    <source>
        <dbReference type="EMBL" id="KZT75210.1"/>
    </source>
</evidence>
<dbReference type="Proteomes" id="UP000250235">
    <property type="component" value="Unassembled WGS sequence"/>
</dbReference>
<sequence>MAQRCIVQTVLDADANRALLESQDAAERDRERRRKEAKVAEEKKKRLDFLFC</sequence>
<reference evidence="1 2" key="1">
    <citation type="journal article" date="2015" name="Proc. Natl. Acad. Sci. U.S.A.">
        <title>The resurrection genome of Boea hygrometrica: A blueprint for survival of dehydration.</title>
        <authorList>
            <person name="Xiao L."/>
            <person name="Yang G."/>
            <person name="Zhang L."/>
            <person name="Yang X."/>
            <person name="Zhao S."/>
            <person name="Ji Z."/>
            <person name="Zhou Q."/>
            <person name="Hu M."/>
            <person name="Wang Y."/>
            <person name="Chen M."/>
            <person name="Xu Y."/>
            <person name="Jin H."/>
            <person name="Xiao X."/>
            <person name="Hu G."/>
            <person name="Bao F."/>
            <person name="Hu Y."/>
            <person name="Wan P."/>
            <person name="Li L."/>
            <person name="Deng X."/>
            <person name="Kuang T."/>
            <person name="Xiang C."/>
            <person name="Zhu J.K."/>
            <person name="Oliver M.J."/>
            <person name="He Y."/>
        </authorList>
    </citation>
    <scope>NUCLEOTIDE SEQUENCE [LARGE SCALE GENOMIC DNA]</scope>
    <source>
        <strain evidence="2">cv. XS01</strain>
    </source>
</reference>
<dbReference type="EMBL" id="KV353066">
    <property type="protein sequence ID" value="KZT75210.1"/>
    <property type="molecule type" value="Genomic_DNA"/>
</dbReference>
<keyword evidence="2" id="KW-1185">Reference proteome</keyword>
<gene>
    <name evidence="1" type="ORF">F511_47765</name>
</gene>
<evidence type="ECO:0000313" key="2">
    <source>
        <dbReference type="Proteomes" id="UP000250235"/>
    </source>
</evidence>
<name>A0A2Z6ZXC7_9LAMI</name>
<dbReference type="AlphaFoldDB" id="A0A2Z6ZXC7"/>